<reference evidence="6" key="1">
    <citation type="submission" date="2020-04" db="EMBL/GenBank/DDBJ databases">
        <title>Global-level population genomics supports evidence of horizontal gene transfer on evolution of Rhizobia in Lentils.</title>
        <authorList>
            <person name="Gai Y."/>
            <person name="Cook D."/>
            <person name="Riely B."/>
        </authorList>
    </citation>
    <scope>NUCLEOTIDE SEQUENCE</scope>
    <source>
        <strain evidence="6">Derici101B</strain>
    </source>
</reference>
<comment type="caution">
    <text evidence="5">Lacks conserved residue(s) required for the propagation of feature annotation.</text>
</comment>
<dbReference type="Gene3D" id="3.90.120.10">
    <property type="entry name" value="DNA Methylase, subunit A, domain 2"/>
    <property type="match status" value="1"/>
</dbReference>
<keyword evidence="2 5" id="KW-0808">Transferase</keyword>
<dbReference type="AlphaFoldDB" id="A0AAJ1A6E2"/>
<comment type="catalytic activity">
    <reaction evidence="4">
        <text>a 2'-deoxycytidine in DNA + S-adenosyl-L-methionine = a 5-methyl-2'-deoxycytidine in DNA + S-adenosyl-L-homocysteine + H(+)</text>
        <dbReference type="Rhea" id="RHEA:13681"/>
        <dbReference type="Rhea" id="RHEA-COMP:11369"/>
        <dbReference type="Rhea" id="RHEA-COMP:11370"/>
        <dbReference type="ChEBI" id="CHEBI:15378"/>
        <dbReference type="ChEBI" id="CHEBI:57856"/>
        <dbReference type="ChEBI" id="CHEBI:59789"/>
        <dbReference type="ChEBI" id="CHEBI:85452"/>
        <dbReference type="ChEBI" id="CHEBI:85454"/>
        <dbReference type="EC" id="2.1.1.37"/>
    </reaction>
</comment>
<keyword evidence="1 5" id="KW-0489">Methyltransferase</keyword>
<dbReference type="Pfam" id="PF00145">
    <property type="entry name" value="DNA_methylase"/>
    <property type="match status" value="1"/>
</dbReference>
<accession>A0AAJ1A6E2</accession>
<organism evidence="6 7">
    <name type="scientific">Rhizobium leguminosarum</name>
    <dbReference type="NCBI Taxonomy" id="384"/>
    <lineage>
        <taxon>Bacteria</taxon>
        <taxon>Pseudomonadati</taxon>
        <taxon>Pseudomonadota</taxon>
        <taxon>Alphaproteobacteria</taxon>
        <taxon>Hyphomicrobiales</taxon>
        <taxon>Rhizobiaceae</taxon>
        <taxon>Rhizobium/Agrobacterium group</taxon>
        <taxon>Rhizobium</taxon>
    </lineage>
</organism>
<comment type="caution">
    <text evidence="6">The sequence shown here is derived from an EMBL/GenBank/DDBJ whole genome shotgun (WGS) entry which is preliminary data.</text>
</comment>
<dbReference type="Gene3D" id="3.40.50.150">
    <property type="entry name" value="Vaccinia Virus protein VP39"/>
    <property type="match status" value="1"/>
</dbReference>
<evidence type="ECO:0000256" key="4">
    <source>
        <dbReference type="ARBA" id="ARBA00047422"/>
    </source>
</evidence>
<keyword evidence="5" id="KW-0949">S-adenosyl-L-methionine</keyword>
<dbReference type="Proteomes" id="UP000825699">
    <property type="component" value="Unassembled WGS sequence"/>
</dbReference>
<proteinExistence type="inferred from homology"/>
<evidence type="ECO:0000256" key="5">
    <source>
        <dbReference type="PROSITE-ProRule" id="PRU01016"/>
    </source>
</evidence>
<evidence type="ECO:0000313" key="6">
    <source>
        <dbReference type="EMBL" id="MBY5627993.1"/>
    </source>
</evidence>
<dbReference type="PRINTS" id="PR00105">
    <property type="entry name" value="C5METTRFRASE"/>
</dbReference>
<comment type="similarity">
    <text evidence="5">Belongs to the class I-like SAM-binding methyltransferase superfamily. C5-methyltransferase family.</text>
</comment>
<dbReference type="GO" id="GO:0009307">
    <property type="term" value="P:DNA restriction-modification system"/>
    <property type="evidence" value="ECO:0007669"/>
    <property type="project" value="UniProtKB-KW"/>
</dbReference>
<dbReference type="PROSITE" id="PS51679">
    <property type="entry name" value="SAM_MT_C5"/>
    <property type="match status" value="1"/>
</dbReference>
<evidence type="ECO:0000256" key="1">
    <source>
        <dbReference type="ARBA" id="ARBA00022603"/>
    </source>
</evidence>
<gene>
    <name evidence="6" type="ORF">HFO42_07680</name>
</gene>
<dbReference type="GO" id="GO:0003886">
    <property type="term" value="F:DNA (cytosine-5-)-methyltransferase activity"/>
    <property type="evidence" value="ECO:0007669"/>
    <property type="project" value="UniProtKB-EC"/>
</dbReference>
<dbReference type="EMBL" id="JAAXEP010000003">
    <property type="protein sequence ID" value="MBY5627993.1"/>
    <property type="molecule type" value="Genomic_DNA"/>
</dbReference>
<dbReference type="InterPro" id="IPR001525">
    <property type="entry name" value="C5_MeTfrase"/>
</dbReference>
<evidence type="ECO:0000256" key="3">
    <source>
        <dbReference type="ARBA" id="ARBA00022747"/>
    </source>
</evidence>
<evidence type="ECO:0000256" key="2">
    <source>
        <dbReference type="ARBA" id="ARBA00022679"/>
    </source>
</evidence>
<dbReference type="SUPFAM" id="SSF53335">
    <property type="entry name" value="S-adenosyl-L-methionine-dependent methyltransferases"/>
    <property type="match status" value="1"/>
</dbReference>
<sequence length="748" mass="82705">MTEEKPKAKKKSVNDAKALKNAMGRFAKELGVAAEIVNRMHLGKDPTAVETLLAVKAGVTPDDTRFLNALGELLQLDSELLDNGASPETLRLVSQASDEDLRAFAARAVKLGVAVSAAKIQRVESRRVMPEESHEEKAAQARWASLQSFAATHTTVLLHRLEARAESLLAAVEKFMLRFVPGDPQIGFDMETHRPGYFQAHTDIAASAGEVLADFDVIFGSRDSFTVSGSDDPEGVSLQNSRHALTRFASGKFGHQGGFAFDAADEDVFSADLVEGLAYISTQRSPRTPSALSAPRLPNLQVLELGAGAGGQAIGLMAAGFRHVALYEWIQPRADTLKANWDWPVAHVDLKEVPDSTLSQYNGIDLLAGGIPSAMFTPQAKLSHRGSENDLIPELLRAVRVVNPRAFMFEGSDGMTLEPHFDYLAYFKSHLRELGYVVDILNLQTSDYGLPLDEHRLVIVGIRNDEQGTFTPPILENPIRRFISGALGDLVVRHESPLELRGTFGAKSAQHQYDAWADRWRERFKDKILPRIPREGTEKRPDRLENYNMEGFQGGSLATEATKVEDFPNDSDTYYLPILTQAVLSRARGFPDGWTFHGEGGGNVDMIADALSPIVAKIVGLQVYSALTEVSFDLDAAISEPIINEFWIGKKLRLNAGSEEHHILTQAEVMIRGADFLSRISDPKARRIKLQELIEDVEPTAPRRTYLRKVVDRIRFERELKDAEDAARVERLFPNGVPEGTEDWLPET</sequence>
<dbReference type="RefSeq" id="WP_222337596.1">
    <property type="nucleotide sequence ID" value="NZ_JAAXEG010000002.1"/>
</dbReference>
<evidence type="ECO:0000313" key="7">
    <source>
        <dbReference type="Proteomes" id="UP000825699"/>
    </source>
</evidence>
<dbReference type="InterPro" id="IPR029063">
    <property type="entry name" value="SAM-dependent_MTases_sf"/>
</dbReference>
<dbReference type="GO" id="GO:0032259">
    <property type="term" value="P:methylation"/>
    <property type="evidence" value="ECO:0007669"/>
    <property type="project" value="UniProtKB-KW"/>
</dbReference>
<protein>
    <submittedName>
        <fullName evidence="6">DNA cytosine methyltransferase</fullName>
    </submittedName>
</protein>
<keyword evidence="3" id="KW-0680">Restriction system</keyword>
<name>A0AAJ1A6E2_RHILE</name>